<dbReference type="PANTHER" id="PTHR12598:SF0">
    <property type="entry name" value="COPPER HOMEOSTASIS PROTEIN CUTC HOMOLOG"/>
    <property type="match status" value="1"/>
</dbReference>
<dbReference type="Gene3D" id="3.20.20.380">
    <property type="entry name" value="Copper homeostasis (CutC) domain"/>
    <property type="match status" value="1"/>
</dbReference>
<keyword evidence="2" id="KW-0963">Cytoplasm</keyword>
<comment type="subcellular location">
    <subcellularLocation>
        <location evidence="2">Cytoplasm</location>
    </subcellularLocation>
</comment>
<dbReference type="HOGENOM" id="CLU_050555_3_1_10"/>
<dbReference type="OrthoDB" id="9815677at2"/>
<dbReference type="InterPro" id="IPR005627">
    <property type="entry name" value="CutC-like"/>
</dbReference>
<dbReference type="HAMAP" id="MF_00795">
    <property type="entry name" value="CutC"/>
    <property type="match status" value="1"/>
</dbReference>
<sequence>MIIEICANSVESALNAEEGGANRIEFCGELSVGGITPSYGMLVRAVEQLSIPVFVLIRPRSGNFTYSDEEFEVMKEDVLFCKKIGCSGIVSGVLDADNNLDIDRTRELVELSKPLEFTFHRAFDWVSQPEEALKQLIEIGCKRVLTSGQVEKAIDGLSLLKKLKSKYGDSIVIMPGSGVNIDNVLEFKKDGFSEIHFSASSAYKNLTATPKISFNGNASDESFITKSDLTLIKQMVDKVK</sequence>
<proteinExistence type="inferred from homology"/>
<comment type="caution">
    <text evidence="2">Once thought to be involved in copper homeostasis, experiments in E.coli have shown this is not the case.</text>
</comment>
<dbReference type="GO" id="GO:0005507">
    <property type="term" value="F:copper ion binding"/>
    <property type="evidence" value="ECO:0007669"/>
    <property type="project" value="TreeGrafter"/>
</dbReference>
<evidence type="ECO:0000313" key="3">
    <source>
        <dbReference type="EMBL" id="EIJ38573.1"/>
    </source>
</evidence>
<evidence type="ECO:0000256" key="2">
    <source>
        <dbReference type="HAMAP-Rule" id="MF_00795"/>
    </source>
</evidence>
<dbReference type="EMBL" id="JH651379">
    <property type="protein sequence ID" value="EIJ38573.1"/>
    <property type="molecule type" value="Genomic_DNA"/>
</dbReference>
<dbReference type="eggNOG" id="COG3142">
    <property type="taxonomic scope" value="Bacteria"/>
</dbReference>
<name>I3C4N0_9FLAO</name>
<accession>I3C4N0</accession>
<dbReference type="Pfam" id="PF03932">
    <property type="entry name" value="CutC"/>
    <property type="match status" value="1"/>
</dbReference>
<dbReference type="AlphaFoldDB" id="I3C4N0"/>
<gene>
    <name evidence="2" type="primary">cutC</name>
    <name evidence="3" type="ORF">JoomaDRAFT_1559</name>
</gene>
<dbReference type="RefSeq" id="WP_008611811.1">
    <property type="nucleotide sequence ID" value="NZ_JH651379.1"/>
</dbReference>
<protein>
    <recommendedName>
        <fullName evidence="2">PF03932 family protein CutC</fullName>
    </recommendedName>
</protein>
<dbReference type="Proteomes" id="UP000004690">
    <property type="component" value="Unassembled WGS sequence"/>
</dbReference>
<comment type="similarity">
    <text evidence="1 2">Belongs to the CutC family.</text>
</comment>
<dbReference type="GO" id="GO:0005737">
    <property type="term" value="C:cytoplasm"/>
    <property type="evidence" value="ECO:0007669"/>
    <property type="project" value="UniProtKB-SubCell"/>
</dbReference>
<keyword evidence="4" id="KW-1185">Reference proteome</keyword>
<dbReference type="SUPFAM" id="SSF110395">
    <property type="entry name" value="CutC-like"/>
    <property type="match status" value="1"/>
</dbReference>
<dbReference type="STRING" id="926559.JoomaDRAFT_1559"/>
<reference evidence="3 4" key="1">
    <citation type="submission" date="2012-02" db="EMBL/GenBank/DDBJ databases">
        <title>Improved High-Quality Draft genome of Joostella marina DSM 19592.</title>
        <authorList>
            <consortium name="US DOE Joint Genome Institute (JGI-PGF)"/>
            <person name="Lucas S."/>
            <person name="Copeland A."/>
            <person name="Lapidus A."/>
            <person name="Bruce D."/>
            <person name="Goodwin L."/>
            <person name="Pitluck S."/>
            <person name="Peters L."/>
            <person name="Chertkov O."/>
            <person name="Ovchinnikova G."/>
            <person name="Kyrpides N."/>
            <person name="Mavromatis K."/>
            <person name="Detter J.C."/>
            <person name="Han C."/>
            <person name="Land M."/>
            <person name="Hauser L."/>
            <person name="Markowitz V."/>
            <person name="Cheng J.-F."/>
            <person name="Hugenholtz P."/>
            <person name="Woyke T."/>
            <person name="Wu D."/>
            <person name="Tindall B."/>
            <person name="Brambilla E."/>
            <person name="Klenk H.-P."/>
            <person name="Eisen J.A."/>
        </authorList>
    </citation>
    <scope>NUCLEOTIDE SEQUENCE [LARGE SCALE GENOMIC DNA]</scope>
    <source>
        <strain evidence="3 4">DSM 19592</strain>
    </source>
</reference>
<dbReference type="FunFam" id="3.20.20.380:FF:000001">
    <property type="entry name" value="Copper homeostasis protein CutC"/>
    <property type="match status" value="1"/>
</dbReference>
<evidence type="ECO:0000313" key="4">
    <source>
        <dbReference type="Proteomes" id="UP000004690"/>
    </source>
</evidence>
<organism evidence="3 4">
    <name type="scientific">Galbibacter orientalis DSM 19592</name>
    <dbReference type="NCBI Taxonomy" id="926559"/>
    <lineage>
        <taxon>Bacteria</taxon>
        <taxon>Pseudomonadati</taxon>
        <taxon>Bacteroidota</taxon>
        <taxon>Flavobacteriia</taxon>
        <taxon>Flavobacteriales</taxon>
        <taxon>Flavobacteriaceae</taxon>
        <taxon>Galbibacter</taxon>
    </lineage>
</organism>
<dbReference type="PANTHER" id="PTHR12598">
    <property type="entry name" value="COPPER HOMEOSTASIS PROTEIN CUTC"/>
    <property type="match status" value="1"/>
</dbReference>
<dbReference type="InterPro" id="IPR036822">
    <property type="entry name" value="CutC-like_dom_sf"/>
</dbReference>
<evidence type="ECO:0000256" key="1">
    <source>
        <dbReference type="ARBA" id="ARBA00007768"/>
    </source>
</evidence>